<keyword evidence="1" id="KW-0472">Membrane</keyword>
<evidence type="ECO:0000256" key="1">
    <source>
        <dbReference type="SAM" id="Phobius"/>
    </source>
</evidence>
<proteinExistence type="predicted"/>
<keyword evidence="1" id="KW-0812">Transmembrane</keyword>
<dbReference type="Pfam" id="PF08378">
    <property type="entry name" value="NERD"/>
    <property type="match status" value="1"/>
</dbReference>
<evidence type="ECO:0000313" key="4">
    <source>
        <dbReference type="Proteomes" id="UP000009374"/>
    </source>
</evidence>
<keyword evidence="4" id="KW-1185">Reference proteome</keyword>
<dbReference type="EMBL" id="GG693866">
    <property type="protein sequence ID" value="EES53277.1"/>
    <property type="molecule type" value="Genomic_DNA"/>
</dbReference>
<dbReference type="InterPro" id="IPR011528">
    <property type="entry name" value="NERD"/>
</dbReference>
<dbReference type="Proteomes" id="UP000009374">
    <property type="component" value="Unassembled WGS sequence"/>
</dbReference>
<organism evidence="3 4">
    <name type="scientific">Leptospirillum ferrodiazotrophum</name>
    <dbReference type="NCBI Taxonomy" id="412449"/>
    <lineage>
        <taxon>Bacteria</taxon>
        <taxon>Pseudomonadati</taxon>
        <taxon>Nitrospirota</taxon>
        <taxon>Nitrospiria</taxon>
        <taxon>Nitrospirales</taxon>
        <taxon>Nitrospiraceae</taxon>
        <taxon>Leptospirillum</taxon>
    </lineage>
</organism>
<protein>
    <recommendedName>
        <fullName evidence="2">NERD domain-containing protein</fullName>
    </recommendedName>
</protein>
<feature type="domain" description="NERD" evidence="2">
    <location>
        <begin position="55"/>
        <end position="142"/>
    </location>
</feature>
<keyword evidence="1" id="KW-1133">Transmembrane helix</keyword>
<name>C6HVU8_9BACT</name>
<accession>C6HVU8</accession>
<dbReference type="AlphaFoldDB" id="C6HVU8"/>
<feature type="transmembrane region" description="Helical" evidence="1">
    <location>
        <begin position="285"/>
        <end position="307"/>
    </location>
</feature>
<evidence type="ECO:0000259" key="2">
    <source>
        <dbReference type="Pfam" id="PF08378"/>
    </source>
</evidence>
<reference evidence="3 4" key="1">
    <citation type="journal article" date="2009" name="Appl. Environ. Microbiol.">
        <title>Community genomic and proteomic analyses of chemoautotrophic iron-oxidizing "Leptospirillum rubarum" (Group II) and "Leptospirillum ferrodiazotrophum" (Group III) bacteria in acid mine drainage biofilms.</title>
        <authorList>
            <person name="Goltsman D.S."/>
            <person name="Denef V.J."/>
            <person name="Singer S.W."/>
            <person name="VerBerkmoes N.C."/>
            <person name="Lefsrud M."/>
            <person name="Mueller R.S."/>
            <person name="Dick G.J."/>
            <person name="Sun C.L."/>
            <person name="Wheeler K.E."/>
            <person name="Zemla A."/>
            <person name="Baker B.J."/>
            <person name="Hauser L."/>
            <person name="Land M."/>
            <person name="Shah M.B."/>
            <person name="Thelen M.P."/>
            <person name="Hettich R.L."/>
            <person name="Banfield J.F."/>
        </authorList>
    </citation>
    <scope>NUCLEOTIDE SEQUENCE [LARGE SCALE GENOMIC DNA]</scope>
</reference>
<gene>
    <name evidence="3" type="ORF">UBAL3_79800011</name>
</gene>
<evidence type="ECO:0000313" key="3">
    <source>
        <dbReference type="EMBL" id="EES53277.1"/>
    </source>
</evidence>
<sequence>MASLKSLPASERFEEDVRQFCLTGLQTVALGHDSSDFRDPFVDAGVSVYFYERSIYTPVGQKEIDGFLATDRGFFVVECKNVSGNVTGTLNAAWQAGRETIQVPGSSHANPLTQIKNRIGPLASFLRDRKVPFYLTGIILFPDDANLEGLAESGTLYIHEPATRDHSYVVTCVSRIPEILAKMPPGVVSPEDAARVAKLLGLVVPDAGSPERVLRFPVGGFEDLSSHQNERLLERKIEQMKEKLAGLPPEIVAGQEERLESARTALLATLPATSRVAPSRSPKNLWLPAVASLLLMLLMFGTITWYFQNRNEVQLIRKQNEAELLPELIGKDPQASAYALYLLFYSRHPGFPMDKDLLSLAYPLRTREKANSDPAFRKKFRERIDNDLKLVATLSRFRMSISATLVRYDARQDRFYLTGILPVRLPGTPGTGLFPSRQIGVAARIDCPFCDAQVLLRDWPLKPAFSPQGIFFSFPFPKTGVSEIIGQAPCSGCGLPVHVNLWISPNDVDAGRTSAGKPYISLLGSVKVLSIVLDTDGRELYRKNPPSI</sequence>